<gene>
    <name evidence="2" type="ORF">J2R62_18790</name>
</gene>
<dbReference type="Proteomes" id="UP000664658">
    <property type="component" value="Unassembled WGS sequence"/>
</dbReference>
<sequence length="141" mass="15070">LTVVGQVPYGKAVTRSGAHPGDWIYVTGTPGDSAAGLAIVQQRLQVSDPETRAYLLQRHLRPSPRILVGQAVAGIASSCLDLSDGLATDLSYILKRSQCGARIELDKLPYSPALRSVTDLEQAQAWALSAGWDLDVLFTVP</sequence>
<dbReference type="RefSeq" id="WP_268958015.1">
    <property type="nucleotide sequence ID" value="NZ_JAFNAA010000377.1"/>
</dbReference>
<dbReference type="PANTHER" id="PTHR30270">
    <property type="entry name" value="THIAMINE-MONOPHOSPHATE KINASE"/>
    <property type="match status" value="1"/>
</dbReference>
<dbReference type="InterPro" id="IPR010918">
    <property type="entry name" value="PurM-like_C_dom"/>
</dbReference>
<organism evidence="2 3">
    <name type="scientific">Plesiomonas shigelloides</name>
    <name type="common">Aeromonas shigelloides</name>
    <dbReference type="NCBI Taxonomy" id="703"/>
    <lineage>
        <taxon>Bacteria</taxon>
        <taxon>Pseudomonadati</taxon>
        <taxon>Pseudomonadota</taxon>
        <taxon>Gammaproteobacteria</taxon>
        <taxon>Enterobacterales</taxon>
        <taxon>Enterobacteriaceae</taxon>
        <taxon>Plesiomonas</taxon>
    </lineage>
</organism>
<comment type="caution">
    <text evidence="2">The sequence shown here is derived from an EMBL/GenBank/DDBJ whole genome shotgun (WGS) entry which is preliminary data.</text>
</comment>
<dbReference type="InterPro" id="IPR036676">
    <property type="entry name" value="PurM-like_C_sf"/>
</dbReference>
<dbReference type="CDD" id="cd02194">
    <property type="entry name" value="ThiL"/>
    <property type="match status" value="1"/>
</dbReference>
<dbReference type="GO" id="GO:0009030">
    <property type="term" value="F:thiamine-phosphate kinase activity"/>
    <property type="evidence" value="ECO:0007669"/>
    <property type="project" value="UniProtKB-EC"/>
</dbReference>
<dbReference type="InterPro" id="IPR006283">
    <property type="entry name" value="ThiL-like"/>
</dbReference>
<dbReference type="Pfam" id="PF02769">
    <property type="entry name" value="AIRS_C"/>
    <property type="match status" value="1"/>
</dbReference>
<dbReference type="EMBL" id="JAFNAA010000377">
    <property type="protein sequence ID" value="MBO1110157.1"/>
    <property type="molecule type" value="Genomic_DNA"/>
</dbReference>
<dbReference type="Gene3D" id="3.90.650.10">
    <property type="entry name" value="PurM-like C-terminal domain"/>
    <property type="match status" value="1"/>
</dbReference>
<feature type="non-terminal residue" evidence="2">
    <location>
        <position position="1"/>
    </location>
</feature>
<protein>
    <submittedName>
        <fullName evidence="2">Thiamine-phosphate kinase</fullName>
        <ecNumber evidence="2">2.7.4.16</ecNumber>
    </submittedName>
</protein>
<feature type="domain" description="PurM-like C-terminal" evidence="1">
    <location>
        <begin position="20"/>
        <end position="115"/>
    </location>
</feature>
<reference evidence="2" key="1">
    <citation type="submission" date="2021-03" db="EMBL/GenBank/DDBJ databases">
        <title>Plesiomonas shigelloides zfcc0051, isolated from zebrafish feces.</title>
        <authorList>
            <person name="Vanderhoek Z."/>
            <person name="Gaulke C."/>
        </authorList>
    </citation>
    <scope>NUCLEOTIDE SEQUENCE</scope>
    <source>
        <strain evidence="2">Zfcc0051</strain>
    </source>
</reference>
<evidence type="ECO:0000313" key="2">
    <source>
        <dbReference type="EMBL" id="MBO1110157.1"/>
    </source>
</evidence>
<dbReference type="AlphaFoldDB" id="A0A8I2B7F1"/>
<evidence type="ECO:0000313" key="3">
    <source>
        <dbReference type="Proteomes" id="UP000664658"/>
    </source>
</evidence>
<dbReference type="PANTHER" id="PTHR30270:SF0">
    <property type="entry name" value="THIAMINE-MONOPHOSPHATE KINASE"/>
    <property type="match status" value="1"/>
</dbReference>
<dbReference type="GO" id="GO:0009228">
    <property type="term" value="P:thiamine biosynthetic process"/>
    <property type="evidence" value="ECO:0007669"/>
    <property type="project" value="InterPro"/>
</dbReference>
<keyword evidence="2" id="KW-0808">Transferase</keyword>
<dbReference type="EC" id="2.7.4.16" evidence="2"/>
<name>A0A8I2B7F1_PLESH</name>
<keyword evidence="2" id="KW-0418">Kinase</keyword>
<dbReference type="SUPFAM" id="SSF56042">
    <property type="entry name" value="PurM C-terminal domain-like"/>
    <property type="match status" value="1"/>
</dbReference>
<proteinExistence type="predicted"/>
<evidence type="ECO:0000259" key="1">
    <source>
        <dbReference type="Pfam" id="PF02769"/>
    </source>
</evidence>
<accession>A0A8I2B7F1</accession>